<name>A0A1J5HBK9_9BACT</name>
<dbReference type="Proteomes" id="UP000183758">
    <property type="component" value="Unassembled WGS sequence"/>
</dbReference>
<feature type="chain" id="PRO_5012995444" description="DUF5666 domain-containing protein" evidence="1">
    <location>
        <begin position="24"/>
        <end position="238"/>
    </location>
</feature>
<dbReference type="AlphaFoldDB" id="A0A1J5HBK9"/>
<comment type="caution">
    <text evidence="2">The sequence shown here is derived from an EMBL/GenBank/DDBJ whole genome shotgun (WGS) entry which is preliminary data.</text>
</comment>
<evidence type="ECO:0000256" key="1">
    <source>
        <dbReference type="SAM" id="SignalP"/>
    </source>
</evidence>
<keyword evidence="1" id="KW-0732">Signal</keyword>
<evidence type="ECO:0000313" key="3">
    <source>
        <dbReference type="Proteomes" id="UP000183758"/>
    </source>
</evidence>
<organism evidence="2 3">
    <name type="scientific">Candidatus Roizmanbacteria bacterium CG2_30_33_16</name>
    <dbReference type="NCBI Taxonomy" id="1805340"/>
    <lineage>
        <taxon>Bacteria</taxon>
        <taxon>Candidatus Roizmaniibacteriota</taxon>
    </lineage>
</organism>
<sequence>MKKTLFINILILSLFLLSYRVIAQSEEAASAADASSSATTQVDDTVKAFRERTEKALEAERSNQQVLAGNVKSIKDNKITLIARDNEEYTITIEKDLTLIYSLINGVKKEKEFDDIVKDDYIVVTGPMIDKNVNANSIYLEEQYILQSGKVTDINREDFYLNILNVDKENDLVDIEIYTKIYLINIKTLESERIGFSKIKVGDTIHIVYKKSIGDKKEEQRYSATRILVIPQEYFVKK</sequence>
<evidence type="ECO:0000313" key="2">
    <source>
        <dbReference type="EMBL" id="OIP82609.1"/>
    </source>
</evidence>
<accession>A0A1J5HBK9</accession>
<feature type="signal peptide" evidence="1">
    <location>
        <begin position="1"/>
        <end position="23"/>
    </location>
</feature>
<gene>
    <name evidence="2" type="ORF">AUK04_04410</name>
</gene>
<protein>
    <recommendedName>
        <fullName evidence="4">DUF5666 domain-containing protein</fullName>
    </recommendedName>
</protein>
<dbReference type="EMBL" id="MNZM01000109">
    <property type="protein sequence ID" value="OIP82609.1"/>
    <property type="molecule type" value="Genomic_DNA"/>
</dbReference>
<reference evidence="2 3" key="1">
    <citation type="journal article" date="2016" name="Environ. Microbiol.">
        <title>Genomic resolution of a cold subsurface aquifer community provides metabolic insights for novel microbes adapted to high CO concentrations.</title>
        <authorList>
            <person name="Probst A.J."/>
            <person name="Castelle C.J."/>
            <person name="Singh A."/>
            <person name="Brown C.T."/>
            <person name="Anantharaman K."/>
            <person name="Sharon I."/>
            <person name="Hug L.A."/>
            <person name="Burstein D."/>
            <person name="Emerson J.B."/>
            <person name="Thomas B.C."/>
            <person name="Banfield J.F."/>
        </authorList>
    </citation>
    <scope>NUCLEOTIDE SEQUENCE [LARGE SCALE GENOMIC DNA]</scope>
    <source>
        <strain evidence="2">CG2_30_33_16</strain>
    </source>
</reference>
<proteinExistence type="predicted"/>
<evidence type="ECO:0008006" key="4">
    <source>
        <dbReference type="Google" id="ProtNLM"/>
    </source>
</evidence>